<dbReference type="EMBL" id="JBHSGU010000002">
    <property type="protein sequence ID" value="MFC4700367.1"/>
    <property type="molecule type" value="Genomic_DNA"/>
</dbReference>
<reference evidence="2" key="1">
    <citation type="journal article" date="2019" name="Int. J. Syst. Evol. Microbiol.">
        <title>The Global Catalogue of Microorganisms (GCM) 10K type strain sequencing project: providing services to taxonomists for standard genome sequencing and annotation.</title>
        <authorList>
            <consortium name="The Broad Institute Genomics Platform"/>
            <consortium name="The Broad Institute Genome Sequencing Center for Infectious Disease"/>
            <person name="Wu L."/>
            <person name="Ma J."/>
        </authorList>
    </citation>
    <scope>NUCLEOTIDE SEQUENCE [LARGE SCALE GENOMIC DNA]</scope>
    <source>
        <strain evidence="2">KACC 12507</strain>
    </source>
</reference>
<name>A0ABV9LV20_9ALTE</name>
<accession>A0ABV9LV20</accession>
<organism evidence="1 2">
    <name type="scientific">Glaciecola siphonariae</name>
    <dbReference type="NCBI Taxonomy" id="521012"/>
    <lineage>
        <taxon>Bacteria</taxon>
        <taxon>Pseudomonadati</taxon>
        <taxon>Pseudomonadota</taxon>
        <taxon>Gammaproteobacteria</taxon>
        <taxon>Alteromonadales</taxon>
        <taxon>Alteromonadaceae</taxon>
        <taxon>Glaciecola</taxon>
    </lineage>
</organism>
<dbReference type="RefSeq" id="WP_382407723.1">
    <property type="nucleotide sequence ID" value="NZ_JBHSGU010000002.1"/>
</dbReference>
<gene>
    <name evidence="1" type="ORF">ACFO4O_09380</name>
</gene>
<evidence type="ECO:0000313" key="2">
    <source>
        <dbReference type="Proteomes" id="UP001595897"/>
    </source>
</evidence>
<proteinExistence type="predicted"/>
<keyword evidence="2" id="KW-1185">Reference proteome</keyword>
<dbReference type="Proteomes" id="UP001595897">
    <property type="component" value="Unassembled WGS sequence"/>
</dbReference>
<protein>
    <submittedName>
        <fullName evidence="1">Uncharacterized protein</fullName>
    </submittedName>
</protein>
<evidence type="ECO:0000313" key="1">
    <source>
        <dbReference type="EMBL" id="MFC4700367.1"/>
    </source>
</evidence>
<comment type="caution">
    <text evidence="1">The sequence shown here is derived from an EMBL/GenBank/DDBJ whole genome shotgun (WGS) entry which is preliminary data.</text>
</comment>
<sequence length="142" mass="15810">MATHLKPNMILKQNIPYAALIYSALDLCDIMLTRSSTLYPFAVMSIDNDVQCVFTPNLNEHPQNGMIEDLSAQCREQRLLAENAISVIVYCATISTPQGDESDAIVFNITDSNDKNTVTLYPYEHDTNAIKLGIPFTCDFAD</sequence>